<comment type="caution">
    <text evidence="2">The sequence shown here is derived from an EMBL/GenBank/DDBJ whole genome shotgun (WGS) entry which is preliminary data.</text>
</comment>
<reference evidence="2" key="1">
    <citation type="submission" date="2021-02" db="EMBL/GenBank/DDBJ databases">
        <authorList>
            <person name="Steward A R."/>
        </authorList>
    </citation>
    <scope>NUCLEOTIDE SEQUENCE</scope>
</reference>
<dbReference type="Proteomes" id="UP000663880">
    <property type="component" value="Unassembled WGS sequence"/>
</dbReference>
<proteinExistence type="predicted"/>
<organism evidence="2 3">
    <name type="scientific">Pieris macdunnoughi</name>
    <dbReference type="NCBI Taxonomy" id="345717"/>
    <lineage>
        <taxon>Eukaryota</taxon>
        <taxon>Metazoa</taxon>
        <taxon>Ecdysozoa</taxon>
        <taxon>Arthropoda</taxon>
        <taxon>Hexapoda</taxon>
        <taxon>Insecta</taxon>
        <taxon>Pterygota</taxon>
        <taxon>Neoptera</taxon>
        <taxon>Endopterygota</taxon>
        <taxon>Lepidoptera</taxon>
        <taxon>Glossata</taxon>
        <taxon>Ditrysia</taxon>
        <taxon>Papilionoidea</taxon>
        <taxon>Pieridae</taxon>
        <taxon>Pierinae</taxon>
        <taxon>Pieris</taxon>
    </lineage>
</organism>
<name>A0A821TVG0_9NEOP</name>
<dbReference type="AlphaFoldDB" id="A0A821TVG0"/>
<sequence>MKSGHPPHGICAPQCHPASGRSPGGGTLAGTKPEQADDRLYKGADMQYHKLKTVGRYLEGKRVRGHLMLSVSDPWTGTLPLRLLSHFMKNP</sequence>
<dbReference type="EMBL" id="CAJOBZ010000025">
    <property type="protein sequence ID" value="CAF4877337.1"/>
    <property type="molecule type" value="Genomic_DNA"/>
</dbReference>
<evidence type="ECO:0000313" key="2">
    <source>
        <dbReference type="EMBL" id="CAF4877337.1"/>
    </source>
</evidence>
<feature type="region of interest" description="Disordered" evidence="1">
    <location>
        <begin position="1"/>
        <end position="36"/>
    </location>
</feature>
<gene>
    <name evidence="2" type="ORF">PMACD_LOCUS9285</name>
</gene>
<evidence type="ECO:0000313" key="3">
    <source>
        <dbReference type="Proteomes" id="UP000663880"/>
    </source>
</evidence>
<evidence type="ECO:0000256" key="1">
    <source>
        <dbReference type="SAM" id="MobiDB-lite"/>
    </source>
</evidence>
<accession>A0A821TVG0</accession>
<protein>
    <submittedName>
        <fullName evidence="2">Uncharacterized protein</fullName>
    </submittedName>
</protein>
<keyword evidence="3" id="KW-1185">Reference proteome</keyword>